<keyword evidence="2" id="KW-0732">Signal</keyword>
<evidence type="ECO:0008006" key="5">
    <source>
        <dbReference type="Google" id="ProtNLM"/>
    </source>
</evidence>
<evidence type="ECO:0000313" key="4">
    <source>
        <dbReference type="Proteomes" id="UP000000466"/>
    </source>
</evidence>
<evidence type="ECO:0000256" key="1">
    <source>
        <dbReference type="SAM" id="MobiDB-lite"/>
    </source>
</evidence>
<feature type="signal peptide" evidence="2">
    <location>
        <begin position="1"/>
        <end position="22"/>
    </location>
</feature>
<protein>
    <recommendedName>
        <fullName evidence="5">Lipoprotein</fullName>
    </recommendedName>
</protein>
<evidence type="ECO:0000256" key="2">
    <source>
        <dbReference type="SAM" id="SignalP"/>
    </source>
</evidence>
<dbReference type="PROSITE" id="PS51257">
    <property type="entry name" value="PROKAR_LIPOPROTEIN"/>
    <property type="match status" value="1"/>
</dbReference>
<evidence type="ECO:0000313" key="3">
    <source>
        <dbReference type="EMBL" id="AFU99550.2"/>
    </source>
</evidence>
<name>K4KMV0_SIMAS</name>
<dbReference type="STRING" id="1117647.M5M_11865"/>
<dbReference type="AlphaFoldDB" id="K4KMV0"/>
<dbReference type="Proteomes" id="UP000000466">
    <property type="component" value="Chromosome"/>
</dbReference>
<feature type="chain" id="PRO_5003878448" description="Lipoprotein" evidence="2">
    <location>
        <begin position="23"/>
        <end position="452"/>
    </location>
</feature>
<accession>K4KMV0</accession>
<feature type="compositionally biased region" description="Pro residues" evidence="1">
    <location>
        <begin position="25"/>
        <end position="47"/>
    </location>
</feature>
<proteinExistence type="predicted"/>
<dbReference type="EMBL" id="CP003746">
    <property type="protein sequence ID" value="AFU99550.2"/>
    <property type="molecule type" value="Genomic_DNA"/>
</dbReference>
<keyword evidence="4" id="KW-1185">Reference proteome</keyword>
<dbReference type="RefSeq" id="WP_016389370.1">
    <property type="nucleotide sequence ID" value="NC_018868.3"/>
</dbReference>
<dbReference type="KEGG" id="saga:M5M_11865"/>
<organism evidence="3 4">
    <name type="scientific">Simiduia agarivorans (strain DSM 21679 / JCM 13881 / BCRC 17597 / SA1)</name>
    <dbReference type="NCBI Taxonomy" id="1117647"/>
    <lineage>
        <taxon>Bacteria</taxon>
        <taxon>Pseudomonadati</taxon>
        <taxon>Pseudomonadota</taxon>
        <taxon>Gammaproteobacteria</taxon>
        <taxon>Cellvibrionales</taxon>
        <taxon>Cellvibrionaceae</taxon>
        <taxon>Simiduia</taxon>
    </lineage>
</organism>
<reference evidence="3 4" key="1">
    <citation type="journal article" date="2013" name="Genome Announc.">
        <title>Complete genome sequence of Simiduia agarivorans SA1(T), a marine bacterium able to degrade a variety of polysaccharides.</title>
        <authorList>
            <person name="Lin S.Y."/>
            <person name="Shieh W.Y."/>
            <person name="Chen J.S."/>
            <person name="Tang S.L."/>
        </authorList>
    </citation>
    <scope>NUCLEOTIDE SEQUENCE [LARGE SCALE GENOMIC DNA]</scope>
    <source>
        <strain evidence="4">DSM 21679 / JCM 13881 / BCRC 17597 / SA1</strain>
    </source>
</reference>
<sequence length="452" mass="48373">MNKILGIMLGGLLLAACGGGGGAPAPTPSPTPTPTPTPSPTPTPTPTPELTASLVTKGSDCESTVPDTTATWVVHDEDGAVLETYQPDAEGTATMAWPEAAKHLTSVSKIGNVWRLNTWLDVPAGDVGVWSNVESGFDAGCSCQDVSFDSDALIDSYAQYNLRLQTVDFASEPDLGLVGGTDTVSVCFDAGADTSVVNLMLYPENISADAVAATLTVTNGVVSYALSPELFENNNQIGEALTISSNASDITHYWVYANSAYGRIWNQRRLDKNFVFPGLNDSNMVQGYRSSTTTKPNGDQLTYRAIRRVKVDQADQVQVLIAENEVTLVSEIEALATKVLNDESAAYDFSGFGTNRASVYVSALGDNFKWQIDGALQGTIPNLSLPADIETALELDAVSVDSLQIGVNGYGQEGGIAAFREQRRLETRSADKQRPAYFDNYDEEHVFIRLGQ</sequence>
<feature type="region of interest" description="Disordered" evidence="1">
    <location>
        <begin position="20"/>
        <end position="48"/>
    </location>
</feature>
<gene>
    <name evidence="3" type="ordered locus">M5M_11865</name>
</gene>
<dbReference type="HOGENOM" id="CLU_642337_0_0_6"/>